<dbReference type="Gene3D" id="2.160.20.10">
    <property type="entry name" value="Single-stranded right-handed beta-helix, Pectin lyase-like"/>
    <property type="match status" value="1"/>
</dbReference>
<evidence type="ECO:0000256" key="2">
    <source>
        <dbReference type="SAM" id="SignalP"/>
    </source>
</evidence>
<dbReference type="SUPFAM" id="SSF51126">
    <property type="entry name" value="Pectin lyase-like"/>
    <property type="match status" value="1"/>
</dbReference>
<evidence type="ECO:0000313" key="3">
    <source>
        <dbReference type="EMBL" id="GEM89163.1"/>
    </source>
</evidence>
<feature type="compositionally biased region" description="Polar residues" evidence="1">
    <location>
        <begin position="277"/>
        <end position="293"/>
    </location>
</feature>
<evidence type="ECO:0000256" key="1">
    <source>
        <dbReference type="SAM" id="MobiDB-lite"/>
    </source>
</evidence>
<feature type="region of interest" description="Disordered" evidence="1">
    <location>
        <begin position="273"/>
        <end position="293"/>
    </location>
</feature>
<comment type="caution">
    <text evidence="3">The sequence shown here is derived from an EMBL/GenBank/DDBJ whole genome shotgun (WGS) entry which is preliminary data.</text>
</comment>
<organism evidence="3 4">
    <name type="scientific">Oceanithermus desulfurans NBRC 100063</name>
    <dbReference type="NCBI Taxonomy" id="1227550"/>
    <lineage>
        <taxon>Bacteria</taxon>
        <taxon>Thermotogati</taxon>
        <taxon>Deinococcota</taxon>
        <taxon>Deinococci</taxon>
        <taxon>Thermales</taxon>
        <taxon>Thermaceae</taxon>
        <taxon>Oceanithermus</taxon>
    </lineage>
</organism>
<gene>
    <name evidence="3" type="ORF">ODE01S_05970</name>
</gene>
<feature type="signal peptide" evidence="2">
    <location>
        <begin position="1"/>
        <end position="21"/>
    </location>
</feature>
<dbReference type="InterPro" id="IPR012334">
    <property type="entry name" value="Pectin_lyas_fold"/>
</dbReference>
<dbReference type="InterPro" id="IPR006626">
    <property type="entry name" value="PbH1"/>
</dbReference>
<name>A0A511RHP7_9DEIN</name>
<proteinExistence type="predicted"/>
<dbReference type="EMBL" id="BJXN01000003">
    <property type="protein sequence ID" value="GEM89163.1"/>
    <property type="molecule type" value="Genomic_DNA"/>
</dbReference>
<dbReference type="RefSeq" id="WP_147145682.1">
    <property type="nucleotide sequence ID" value="NZ_BJXN01000003.1"/>
</dbReference>
<evidence type="ECO:0000313" key="4">
    <source>
        <dbReference type="Proteomes" id="UP000321827"/>
    </source>
</evidence>
<reference evidence="3 4" key="1">
    <citation type="submission" date="2019-07" db="EMBL/GenBank/DDBJ databases">
        <title>Whole genome shotgun sequence of Oceanithermus desulfurans NBRC 100063.</title>
        <authorList>
            <person name="Hosoyama A."/>
            <person name="Uohara A."/>
            <person name="Ohji S."/>
            <person name="Ichikawa N."/>
        </authorList>
    </citation>
    <scope>NUCLEOTIDE SEQUENCE [LARGE SCALE GENOMIC DNA]</scope>
    <source>
        <strain evidence="3 4">NBRC 100063</strain>
    </source>
</reference>
<dbReference type="Proteomes" id="UP000321827">
    <property type="component" value="Unassembled WGS sequence"/>
</dbReference>
<evidence type="ECO:0008006" key="5">
    <source>
        <dbReference type="Google" id="ProtNLM"/>
    </source>
</evidence>
<accession>A0A511RHP7</accession>
<keyword evidence="2" id="KW-0732">Signal</keyword>
<dbReference type="InterPro" id="IPR011050">
    <property type="entry name" value="Pectin_lyase_fold/virulence"/>
</dbReference>
<protein>
    <recommendedName>
        <fullName evidence="5">Right handed beta helix domain-containing protein</fullName>
    </recommendedName>
</protein>
<dbReference type="AlphaFoldDB" id="A0A511RHP7"/>
<feature type="chain" id="PRO_5022136769" description="Right handed beta helix domain-containing protein" evidence="2">
    <location>
        <begin position="22"/>
        <end position="570"/>
    </location>
</feature>
<dbReference type="SMART" id="SM00710">
    <property type="entry name" value="PbH1"/>
    <property type="match status" value="4"/>
</dbReference>
<sequence length="570" mass="60205">MPTNPFLIRTALVWALAILLAACQPGGTDGAGGSGGGGGPGGGAGGSCGFAADYPGVPCPDPTTDSLPAGIMPDLPTPRAAPGWEGYDPVAIPTPAPERCTTEYAAGEALPRDLVLAAGDVVCFSGQASATRTLRVDATACTAQAPCWFAGRGGGLTSSAQPAVEVQGRHVIFDGLQLNVVRSGIDILPGSRYITVRNSTIVGDGSDGGGAGIDIAGDAQGEIRYVMVYGNRFDNIGPSDGGPLGGEAHQVRPSWYARYVWIVDNVFGDSDGDAIQGGNSKTPSQRSGEGQNAAKSPHYVWIAGNRFEGVSENAVDLKNSYHVVISGNEVVTPVRETVIILSQDSEGFWTGYHWAIANRLIGGGGECIGVRGNEENFYGTFYDYNFVIANTAYDCNGLLSFQSGNSATAGPETYVLYNTFVSNLATPYTRRAPVYKAQNRQENVVEFIGNIFYGNFDPTNGSGGSSYITANDYLTVTFTAYDNLYYQVDGLDLPFLSRINANHLNVAGNRHADPLFTDEAAHDYSLREGSPARNATERSSSAFDLFERFYGFDLRTALGLDGRNNIGASQ</sequence>
<dbReference type="OrthoDB" id="1016457at2"/>